<dbReference type="Gene3D" id="2.30.120.10">
    <property type="match status" value="1"/>
</dbReference>
<keyword evidence="4" id="KW-0865">Zymogen</keyword>
<dbReference type="PANTHER" id="PTHR34218:SF3">
    <property type="entry name" value="ACYL-HOMOSERINE LACTONE ACYLASE PVDQ"/>
    <property type="match status" value="1"/>
</dbReference>
<proteinExistence type="inferred from homology"/>
<sequence>MQAAVFSPADIVFITKTEVRMRMHIAVALGMMALTAQADAAAGVRSEVARTTYGIVHVKANDYRSLGYGTAYAYAQDNVCMLADTLLTVRGERSRYFGGEAPATQPKNGEYGAAMDTFYKLRNVDSDFFFKGYLDLEQLRAGYAAGSADVRELLAGYADGYNRFLSDHQARLPKACRGAAWVKPIGIDDVYLLIAEKSLHASGEAFASAILAASRDPSAPLPALGDTMPEATQPLPTGMKAGVGSNAIAFGSEATANGRGLLLGNPHYPWTSTDRFYQLHLTIPGKYDAMGVSLGGLPMVSIGFNKDVAWTHTVTAAYHFTTFVLTLDPSDPTGTTYVYDGAPVKMTERRVSVDVLQADGSIAKKQRAFYFSKHGAVIVMPQSGVDWTRYSAFVLGDANRLNTRLAEQWLAIGKADSVEALRRSANAITGLPWVNTIAADSDGNAMYLDASAVPHVAPERFASNCMLVPALVGLDGSRSECEWGQDADTPKGLFGAANTPVLVRKDYVANSNDNYWLANARSPLMGPAPYGYSPLYGQPGTAQSLRTRIGLLQIESALGDGRFLRAEDLSGLLFRNRVYAAELVLPELLKACFKSHDLRLLAPCTVLSAWDRKANADSRGAVLFREFWNMARVLPGLWSVPFNPADPVNTPRGVSATAMPALLDALRGATDKLQSLGVPLYGRLGDYQTQTRNGRRIGLHGGQGDEDGVFNVVTMASDLTSSGYRDVAWGTSYVQLVGFDHAGPVAKGLLTYGQSVDPQSPYYADQLSLFTQKTLVTLPFTEAQIRTDRNYTRMVLTDK</sequence>
<comment type="similarity">
    <text evidence="1">Belongs to the peptidase S45 family.</text>
</comment>
<dbReference type="Proteomes" id="UP000294359">
    <property type="component" value="Chromosome"/>
</dbReference>
<dbReference type="InterPro" id="IPR043146">
    <property type="entry name" value="Penicillin_amidase_N_B-knob"/>
</dbReference>
<gene>
    <name evidence="5" type="ORF">E1742_14910</name>
</gene>
<dbReference type="CDD" id="cd01936">
    <property type="entry name" value="Ntn_CA"/>
    <property type="match status" value="1"/>
</dbReference>
<protein>
    <submittedName>
        <fullName evidence="5">Acylase</fullName>
    </submittedName>
</protein>
<dbReference type="Gene3D" id="1.10.439.10">
    <property type="entry name" value="Penicillin Amidohydrolase, domain 1"/>
    <property type="match status" value="1"/>
</dbReference>
<keyword evidence="2" id="KW-0732">Signal</keyword>
<keyword evidence="6" id="KW-1185">Reference proteome</keyword>
<dbReference type="Gene3D" id="1.10.1400.10">
    <property type="match status" value="1"/>
</dbReference>
<dbReference type="Gene3D" id="3.60.20.10">
    <property type="entry name" value="Glutamine Phosphoribosylpyrophosphate, subunit 1, domain 1"/>
    <property type="match status" value="1"/>
</dbReference>
<evidence type="ECO:0000256" key="4">
    <source>
        <dbReference type="ARBA" id="ARBA00023145"/>
    </source>
</evidence>
<dbReference type="InterPro" id="IPR043147">
    <property type="entry name" value="Penicillin_amidase_A-knob"/>
</dbReference>
<dbReference type="Pfam" id="PF01804">
    <property type="entry name" value="Penicil_amidase"/>
    <property type="match status" value="1"/>
</dbReference>
<evidence type="ECO:0000313" key="6">
    <source>
        <dbReference type="Proteomes" id="UP000294359"/>
    </source>
</evidence>
<dbReference type="InterPro" id="IPR029055">
    <property type="entry name" value="Ntn_hydrolases_N"/>
</dbReference>
<dbReference type="InterPro" id="IPR023343">
    <property type="entry name" value="Penicillin_amidase_dom1"/>
</dbReference>
<dbReference type="InterPro" id="IPR002692">
    <property type="entry name" value="S45"/>
</dbReference>
<keyword evidence="3" id="KW-0378">Hydrolase</keyword>
<dbReference type="SUPFAM" id="SSF56235">
    <property type="entry name" value="N-terminal nucleophile aminohydrolases (Ntn hydrolases)"/>
    <property type="match status" value="1"/>
</dbReference>
<accession>A0ABX5SAD3</accession>
<organism evidence="5 6">
    <name type="scientific">Pseudoduganella plicata</name>
    <dbReference type="NCBI Taxonomy" id="321984"/>
    <lineage>
        <taxon>Bacteria</taxon>
        <taxon>Pseudomonadati</taxon>
        <taxon>Pseudomonadota</taxon>
        <taxon>Betaproteobacteria</taxon>
        <taxon>Burkholderiales</taxon>
        <taxon>Oxalobacteraceae</taxon>
        <taxon>Telluria group</taxon>
        <taxon>Pseudoduganella</taxon>
    </lineage>
</organism>
<evidence type="ECO:0000313" key="5">
    <source>
        <dbReference type="EMBL" id="QBQ37316.1"/>
    </source>
</evidence>
<reference evidence="5 6" key="1">
    <citation type="submission" date="2019-03" db="EMBL/GenBank/DDBJ databases">
        <title>Draft Genome Sequences of Six Type Strains of the Genus Massilia.</title>
        <authorList>
            <person name="Miess H."/>
            <person name="Frediansyhah A."/>
            <person name="Gross H."/>
        </authorList>
    </citation>
    <scope>NUCLEOTIDE SEQUENCE [LARGE SCALE GENOMIC DNA]</scope>
    <source>
        <strain evidence="5 6">DSM 17505</strain>
    </source>
</reference>
<dbReference type="EMBL" id="CP038026">
    <property type="protein sequence ID" value="QBQ37316.1"/>
    <property type="molecule type" value="Genomic_DNA"/>
</dbReference>
<evidence type="ECO:0000256" key="1">
    <source>
        <dbReference type="ARBA" id="ARBA00006586"/>
    </source>
</evidence>
<evidence type="ECO:0000256" key="3">
    <source>
        <dbReference type="ARBA" id="ARBA00022801"/>
    </source>
</evidence>
<evidence type="ECO:0000256" key="2">
    <source>
        <dbReference type="ARBA" id="ARBA00022729"/>
    </source>
</evidence>
<dbReference type="PANTHER" id="PTHR34218">
    <property type="entry name" value="PEPTIDASE S45 PENICILLIN AMIDASE"/>
    <property type="match status" value="1"/>
</dbReference>
<name>A0ABX5SAD3_9BURK</name>